<dbReference type="AlphaFoldDB" id="U9V029"/>
<protein>
    <submittedName>
        <fullName evidence="1">Uncharacterized protein</fullName>
    </submittedName>
</protein>
<name>U9V029_RHIID</name>
<gene>
    <name evidence="1" type="ORF">GLOINDRAFT_343263</name>
</gene>
<dbReference type="EMBL" id="KI276627">
    <property type="protein sequence ID" value="ESA21226.1"/>
    <property type="molecule type" value="Genomic_DNA"/>
</dbReference>
<reference evidence="1" key="1">
    <citation type="submission" date="2013-07" db="EMBL/GenBank/DDBJ databases">
        <title>The genome of an arbuscular mycorrhizal fungus provides insights into the evolution of the oldest plant symbiosis.</title>
        <authorList>
            <consortium name="DOE Joint Genome Institute"/>
            <person name="Tisserant E."/>
            <person name="Malbreil M."/>
            <person name="Kuo A."/>
            <person name="Kohler A."/>
            <person name="Symeonidi A."/>
            <person name="Balestrini R."/>
            <person name="Charron P."/>
            <person name="Duensing N."/>
            <person name="Frei-dit-Frey N."/>
            <person name="Gianinazzi-Pearson V."/>
            <person name="Gilbert B."/>
            <person name="Handa Y."/>
            <person name="Hijri M."/>
            <person name="Kaul R."/>
            <person name="Kawaguchi M."/>
            <person name="Krajinski F."/>
            <person name="Lammers P."/>
            <person name="Lapierre D."/>
            <person name="Masclaux F.G."/>
            <person name="Murat C."/>
            <person name="Morin E."/>
            <person name="Ndikumana S."/>
            <person name="Pagni M."/>
            <person name="Petitpierre D."/>
            <person name="Requena N."/>
            <person name="Rosikiewicz P."/>
            <person name="Riley R."/>
            <person name="Saito K."/>
            <person name="San Clemente H."/>
            <person name="Shapiro H."/>
            <person name="van Tuinen D."/>
            <person name="Becard G."/>
            <person name="Bonfante P."/>
            <person name="Paszkowski U."/>
            <person name="Shachar-Hill Y."/>
            <person name="Young J.P."/>
            <person name="Sanders I.R."/>
            <person name="Henrissat B."/>
            <person name="Rensing S.A."/>
            <person name="Grigoriev I.V."/>
            <person name="Corradi N."/>
            <person name="Roux C."/>
            <person name="Martin F."/>
        </authorList>
    </citation>
    <scope>NUCLEOTIDE SEQUENCE</scope>
    <source>
        <strain evidence="1">DAOM 197198</strain>
    </source>
</reference>
<accession>U9V029</accession>
<organism evidence="1">
    <name type="scientific">Rhizophagus irregularis (strain DAOM 181602 / DAOM 197198 / MUCL 43194)</name>
    <name type="common">Arbuscular mycorrhizal fungus</name>
    <name type="synonym">Glomus intraradices</name>
    <dbReference type="NCBI Taxonomy" id="747089"/>
    <lineage>
        <taxon>Eukaryota</taxon>
        <taxon>Fungi</taxon>
        <taxon>Fungi incertae sedis</taxon>
        <taxon>Mucoromycota</taxon>
        <taxon>Glomeromycotina</taxon>
        <taxon>Glomeromycetes</taxon>
        <taxon>Glomerales</taxon>
        <taxon>Glomeraceae</taxon>
        <taxon>Rhizophagus</taxon>
    </lineage>
</organism>
<sequence length="60" mass="7061">MEYDRRGNIFHLCVISSTCFAQAFSFSSPNDAHTKTNNNNSNYFNTYQKFNLFNSKRRLV</sequence>
<proteinExistence type="predicted"/>
<evidence type="ECO:0000313" key="1">
    <source>
        <dbReference type="EMBL" id="ESA21226.1"/>
    </source>
</evidence>
<dbReference type="HOGENOM" id="CLU_2942894_0_0_1"/>